<organism evidence="3 4">
    <name type="scientific">Ophiobolus disseminans</name>
    <dbReference type="NCBI Taxonomy" id="1469910"/>
    <lineage>
        <taxon>Eukaryota</taxon>
        <taxon>Fungi</taxon>
        <taxon>Dikarya</taxon>
        <taxon>Ascomycota</taxon>
        <taxon>Pezizomycotina</taxon>
        <taxon>Dothideomycetes</taxon>
        <taxon>Pleosporomycetidae</taxon>
        <taxon>Pleosporales</taxon>
        <taxon>Pleosporineae</taxon>
        <taxon>Phaeosphaeriaceae</taxon>
        <taxon>Ophiobolus</taxon>
    </lineage>
</organism>
<gene>
    <name evidence="3" type="ORF">CC86DRAFT_436333</name>
</gene>
<evidence type="ECO:0000256" key="2">
    <source>
        <dbReference type="SAM" id="Phobius"/>
    </source>
</evidence>
<feature type="transmembrane region" description="Helical" evidence="2">
    <location>
        <begin position="41"/>
        <end position="61"/>
    </location>
</feature>
<evidence type="ECO:0000313" key="3">
    <source>
        <dbReference type="EMBL" id="KAF2830216.1"/>
    </source>
</evidence>
<feature type="transmembrane region" description="Helical" evidence="2">
    <location>
        <begin position="185"/>
        <end position="206"/>
    </location>
</feature>
<sequence length="299" mass="33014">MTYTRKQVVTCLSVVYLVIATGLAGYAASRANSRSVPISDTLTGFATALPLVSGLLLECGYDFTRVQERRQGLKRGEMQRPPLVIVANTLIFIYSTVVITLLGTHAAPPSGLNCGLHERWQKLFSNKNADAIRTIQDAFNCCGLTSSRDMAWPFPDKTHDVRSCETSFSRNSGCLAAWKAEEQQVAGILIAVVGMVFLWQFAIIAVPTQRESWLHSVAPDRISRMIADERHGDTEPRSAIDYIPGYNRYSDRIEEDDEPDENDRTGRAIEEGNGGTGGVFPNAIGRDQPSAVDNEWTRN</sequence>
<proteinExistence type="predicted"/>
<dbReference type="EMBL" id="MU006220">
    <property type="protein sequence ID" value="KAF2830216.1"/>
    <property type="molecule type" value="Genomic_DNA"/>
</dbReference>
<dbReference type="Proteomes" id="UP000799424">
    <property type="component" value="Unassembled WGS sequence"/>
</dbReference>
<keyword evidence="2" id="KW-0472">Membrane</keyword>
<dbReference type="AlphaFoldDB" id="A0A6A7AAI6"/>
<keyword evidence="2" id="KW-1133">Transmembrane helix</keyword>
<feature type="transmembrane region" description="Helical" evidence="2">
    <location>
        <begin position="7"/>
        <end position="29"/>
    </location>
</feature>
<keyword evidence="2" id="KW-0812">Transmembrane</keyword>
<feature type="region of interest" description="Disordered" evidence="1">
    <location>
        <begin position="250"/>
        <end position="299"/>
    </location>
</feature>
<feature type="transmembrane region" description="Helical" evidence="2">
    <location>
        <begin position="82"/>
        <end position="103"/>
    </location>
</feature>
<dbReference type="SUPFAM" id="SSF48652">
    <property type="entry name" value="Tetraspanin"/>
    <property type="match status" value="1"/>
</dbReference>
<evidence type="ECO:0000256" key="1">
    <source>
        <dbReference type="SAM" id="MobiDB-lite"/>
    </source>
</evidence>
<dbReference type="OrthoDB" id="71600at2759"/>
<dbReference type="InterPro" id="IPR008952">
    <property type="entry name" value="Tetraspanin_EC2_sf"/>
</dbReference>
<name>A0A6A7AAI6_9PLEO</name>
<reference evidence="3" key="1">
    <citation type="journal article" date="2020" name="Stud. Mycol.">
        <title>101 Dothideomycetes genomes: a test case for predicting lifestyles and emergence of pathogens.</title>
        <authorList>
            <person name="Haridas S."/>
            <person name="Albert R."/>
            <person name="Binder M."/>
            <person name="Bloem J."/>
            <person name="Labutti K."/>
            <person name="Salamov A."/>
            <person name="Andreopoulos B."/>
            <person name="Baker S."/>
            <person name="Barry K."/>
            <person name="Bills G."/>
            <person name="Bluhm B."/>
            <person name="Cannon C."/>
            <person name="Castanera R."/>
            <person name="Culley D."/>
            <person name="Daum C."/>
            <person name="Ezra D."/>
            <person name="Gonzalez J."/>
            <person name="Henrissat B."/>
            <person name="Kuo A."/>
            <person name="Liang C."/>
            <person name="Lipzen A."/>
            <person name="Lutzoni F."/>
            <person name="Magnuson J."/>
            <person name="Mondo S."/>
            <person name="Nolan M."/>
            <person name="Ohm R."/>
            <person name="Pangilinan J."/>
            <person name="Park H.-J."/>
            <person name="Ramirez L."/>
            <person name="Alfaro M."/>
            <person name="Sun H."/>
            <person name="Tritt A."/>
            <person name="Yoshinaga Y."/>
            <person name="Zwiers L.-H."/>
            <person name="Turgeon B."/>
            <person name="Goodwin S."/>
            <person name="Spatafora J."/>
            <person name="Crous P."/>
            <person name="Grigoriev I."/>
        </authorList>
    </citation>
    <scope>NUCLEOTIDE SEQUENCE</scope>
    <source>
        <strain evidence="3">CBS 113818</strain>
    </source>
</reference>
<protein>
    <recommendedName>
        <fullName evidence="5">Tetraspanin Tsp3</fullName>
    </recommendedName>
</protein>
<evidence type="ECO:0008006" key="5">
    <source>
        <dbReference type="Google" id="ProtNLM"/>
    </source>
</evidence>
<evidence type="ECO:0000313" key="4">
    <source>
        <dbReference type="Proteomes" id="UP000799424"/>
    </source>
</evidence>
<keyword evidence="4" id="KW-1185">Reference proteome</keyword>
<accession>A0A6A7AAI6</accession>
<dbReference type="GO" id="GO:0016020">
    <property type="term" value="C:membrane"/>
    <property type="evidence" value="ECO:0007669"/>
    <property type="project" value="InterPro"/>
</dbReference>